<dbReference type="EMBL" id="NUUR01000031">
    <property type="protein sequence ID" value="PHG82458.1"/>
    <property type="molecule type" value="Genomic_DNA"/>
</dbReference>
<feature type="domain" description="Antitoxin SocA-like Panacea" evidence="1">
    <location>
        <begin position="38"/>
        <end position="129"/>
    </location>
</feature>
<dbReference type="RefSeq" id="WP_016083896.1">
    <property type="nucleotide sequence ID" value="NZ_NUQH01000089.1"/>
</dbReference>
<evidence type="ECO:0000313" key="3">
    <source>
        <dbReference type="Proteomes" id="UP000225135"/>
    </source>
</evidence>
<evidence type="ECO:0000259" key="1">
    <source>
        <dbReference type="Pfam" id="PF13274"/>
    </source>
</evidence>
<dbReference type="Pfam" id="PF13274">
    <property type="entry name" value="SocA_Panacea"/>
    <property type="match status" value="1"/>
</dbReference>
<reference evidence="2 3" key="1">
    <citation type="submission" date="2017-09" db="EMBL/GenBank/DDBJ databases">
        <title>Large-scale bioinformatics analysis of Bacillus genomes uncovers conserved roles of natural products in bacterial physiology.</title>
        <authorList>
            <consortium name="Agbiome Team Llc"/>
            <person name="Bleich R.M."/>
            <person name="Grubbs K.J."/>
            <person name="Santa Maria K.C."/>
            <person name="Allen S.E."/>
            <person name="Farag S."/>
            <person name="Shank E.A."/>
            <person name="Bowers A."/>
        </authorList>
    </citation>
    <scope>NUCLEOTIDE SEQUENCE [LARGE SCALE GENOMIC DNA]</scope>
    <source>
        <strain evidence="2 3">AFS029792</strain>
    </source>
</reference>
<protein>
    <submittedName>
        <fullName evidence="2">DUF4065 domain-containing protein</fullName>
    </submittedName>
</protein>
<organism evidence="2 3">
    <name type="scientific">Bacillus cereus</name>
    <dbReference type="NCBI Taxonomy" id="1396"/>
    <lineage>
        <taxon>Bacteria</taxon>
        <taxon>Bacillati</taxon>
        <taxon>Bacillota</taxon>
        <taxon>Bacilli</taxon>
        <taxon>Bacillales</taxon>
        <taxon>Bacillaceae</taxon>
        <taxon>Bacillus</taxon>
        <taxon>Bacillus cereus group</taxon>
    </lineage>
</organism>
<name>A0A9X7E784_BACCE</name>
<evidence type="ECO:0000313" key="2">
    <source>
        <dbReference type="EMBL" id="PHG82458.1"/>
    </source>
</evidence>
<dbReference type="AlphaFoldDB" id="A0A9X7E784"/>
<proteinExistence type="predicted"/>
<gene>
    <name evidence="2" type="ORF">COI69_12150</name>
</gene>
<sequence length="129" mass="15232">MKKVKGDLTMTVNARMVAQYFLSRSTPNTDYSITHLKLQKLVYYAQAWHVALNGRDNPLFEDRIAAWVHGPVCRALYEEFKKYGRFEIEPEELPTELNEERNKKKLETLEMVWNNYGEYDGKFLEALTH</sequence>
<dbReference type="InterPro" id="IPR025272">
    <property type="entry name" value="SocA_Panacea"/>
</dbReference>
<comment type="caution">
    <text evidence="2">The sequence shown here is derived from an EMBL/GenBank/DDBJ whole genome shotgun (WGS) entry which is preliminary data.</text>
</comment>
<dbReference type="Proteomes" id="UP000225135">
    <property type="component" value="Unassembled WGS sequence"/>
</dbReference>
<accession>A0A9X7E784</accession>